<dbReference type="PANTHER" id="PTHR30388">
    <property type="entry name" value="ALDEHYDE OXIDOREDUCTASE MOLYBDENUM COFACTOR ASSEMBLY PROTEIN"/>
    <property type="match status" value="1"/>
</dbReference>
<dbReference type="InterPro" id="IPR027051">
    <property type="entry name" value="XdhC_Rossmann_dom"/>
</dbReference>
<dbReference type="RefSeq" id="WP_097277325.1">
    <property type="nucleotide sequence ID" value="NZ_OCNJ01000001.1"/>
</dbReference>
<dbReference type="EMBL" id="OCNJ01000001">
    <property type="protein sequence ID" value="SOD90094.1"/>
    <property type="molecule type" value="Genomic_DNA"/>
</dbReference>
<feature type="signal peptide" evidence="1">
    <location>
        <begin position="1"/>
        <end position="19"/>
    </location>
</feature>
<evidence type="ECO:0000259" key="2">
    <source>
        <dbReference type="Pfam" id="PF13478"/>
    </source>
</evidence>
<accession>A0A286G535</accession>
<dbReference type="Proteomes" id="UP000219621">
    <property type="component" value="Unassembled WGS sequence"/>
</dbReference>
<organism evidence="3 4">
    <name type="scientific">Caenispirillum bisanense</name>
    <dbReference type="NCBI Taxonomy" id="414052"/>
    <lineage>
        <taxon>Bacteria</taxon>
        <taxon>Pseudomonadati</taxon>
        <taxon>Pseudomonadota</taxon>
        <taxon>Alphaproteobacteria</taxon>
        <taxon>Rhodospirillales</taxon>
        <taxon>Novispirillaceae</taxon>
        <taxon>Caenispirillum</taxon>
    </lineage>
</organism>
<sequence>MKRALLDALLAAKALRVPAAVVTETATGAQALVEPDGESGDLALSGPERQAVHALLHDEAGGTLEPAEDVRPLFVDVHAPPPRLVIVGAVHIAQHLVPMAVMTGYDVVVVDPREAFATPERFAGVTVTHDWPDEALEDLRLDARTAVVTLTHDPKLDDPALRIALRAPVFYIGSLGSRKTHAKRVERLEKAGLSAGEIGRIHAPVGLAIGARSPAEIAVSILAQVTAVRRGAAS</sequence>
<gene>
    <name evidence="3" type="ORF">SAMN05421508_101438</name>
</gene>
<dbReference type="Gene3D" id="3.40.50.720">
    <property type="entry name" value="NAD(P)-binding Rossmann-like Domain"/>
    <property type="match status" value="1"/>
</dbReference>
<evidence type="ECO:0000313" key="4">
    <source>
        <dbReference type="Proteomes" id="UP000219621"/>
    </source>
</evidence>
<dbReference type="PANTHER" id="PTHR30388:SF4">
    <property type="entry name" value="MOLYBDENUM COFACTOR INSERTION CHAPERONE PAOD"/>
    <property type="match status" value="1"/>
</dbReference>
<dbReference type="OrthoDB" id="9815497at2"/>
<name>A0A286G535_9PROT</name>
<feature type="domain" description="XdhC Rossmann" evidence="2">
    <location>
        <begin position="84"/>
        <end position="225"/>
    </location>
</feature>
<keyword evidence="4" id="KW-1185">Reference proteome</keyword>
<proteinExistence type="predicted"/>
<dbReference type="InterPro" id="IPR052698">
    <property type="entry name" value="MoCofactor_Util/Proc"/>
</dbReference>
<keyword evidence="1" id="KW-0732">Signal</keyword>
<evidence type="ECO:0000313" key="3">
    <source>
        <dbReference type="EMBL" id="SOD90094.1"/>
    </source>
</evidence>
<dbReference type="Pfam" id="PF13478">
    <property type="entry name" value="XdhC_C"/>
    <property type="match status" value="1"/>
</dbReference>
<evidence type="ECO:0000256" key="1">
    <source>
        <dbReference type="SAM" id="SignalP"/>
    </source>
</evidence>
<protein>
    <submittedName>
        <fullName evidence="3">Xanthine dehydrogenase accessory factor</fullName>
    </submittedName>
</protein>
<feature type="chain" id="PRO_5012131620" evidence="1">
    <location>
        <begin position="20"/>
        <end position="234"/>
    </location>
</feature>
<dbReference type="AlphaFoldDB" id="A0A286G535"/>
<reference evidence="3 4" key="1">
    <citation type="submission" date="2017-09" db="EMBL/GenBank/DDBJ databases">
        <authorList>
            <person name="Ehlers B."/>
            <person name="Leendertz F.H."/>
        </authorList>
    </citation>
    <scope>NUCLEOTIDE SEQUENCE [LARGE SCALE GENOMIC DNA]</scope>
    <source>
        <strain evidence="3 4">USBA 140</strain>
    </source>
</reference>